<comment type="subcellular location">
    <subcellularLocation>
        <location evidence="1 14">Cell membrane</location>
        <topology evidence="1 14">Multi-pass membrane protein</topology>
    </subcellularLocation>
</comment>
<comment type="caution">
    <text evidence="16">The sequence shown here is derived from an EMBL/GenBank/DDBJ whole genome shotgun (WGS) entry which is preliminary data.</text>
</comment>
<keyword evidence="12 13" id="KW-0807">Transducer</keyword>
<dbReference type="PRINTS" id="PR00237">
    <property type="entry name" value="GPCRRHODOPSN"/>
</dbReference>
<keyword evidence="11" id="KW-0325">Glycoprotein</keyword>
<evidence type="ECO:0000313" key="17">
    <source>
        <dbReference type="Proteomes" id="UP001162483"/>
    </source>
</evidence>
<keyword evidence="9" id="KW-1015">Disulfide bond</keyword>
<keyword evidence="8 14" id="KW-0472">Membrane</keyword>
<dbReference type="PROSITE" id="PS00237">
    <property type="entry name" value="G_PROTEIN_RECEP_F1_1"/>
    <property type="match status" value="1"/>
</dbReference>
<evidence type="ECO:0000256" key="13">
    <source>
        <dbReference type="RuleBase" id="RU000688"/>
    </source>
</evidence>
<dbReference type="PANTHER" id="PTHR24242">
    <property type="entry name" value="G-PROTEIN COUPLED RECEPTOR"/>
    <property type="match status" value="1"/>
</dbReference>
<evidence type="ECO:0000256" key="9">
    <source>
        <dbReference type="ARBA" id="ARBA00023157"/>
    </source>
</evidence>
<evidence type="ECO:0000256" key="5">
    <source>
        <dbReference type="ARBA" id="ARBA00022725"/>
    </source>
</evidence>
<evidence type="ECO:0000256" key="14">
    <source>
        <dbReference type="RuleBase" id="RU363047"/>
    </source>
</evidence>
<dbReference type="Proteomes" id="UP001162483">
    <property type="component" value="Unassembled WGS sequence"/>
</dbReference>
<comment type="similarity">
    <text evidence="13">Belongs to the G-protein coupled receptor 1 family.</text>
</comment>
<dbReference type="PANTHER" id="PTHR24242:SF253">
    <property type="entry name" value="OLFACTORY RECEPTOR-RELATED"/>
    <property type="match status" value="1"/>
</dbReference>
<dbReference type="Gene3D" id="1.20.1070.10">
    <property type="entry name" value="Rhodopsin 7-helix transmembrane proteins"/>
    <property type="match status" value="1"/>
</dbReference>
<keyword evidence="10 13" id="KW-0675">Receptor</keyword>
<keyword evidence="17" id="KW-1185">Reference proteome</keyword>
<feature type="transmembrane region" description="Helical" evidence="14">
    <location>
        <begin position="235"/>
        <end position="259"/>
    </location>
</feature>
<keyword evidence="7 13" id="KW-0297">G-protein coupled receptor</keyword>
<dbReference type="InterPro" id="IPR017452">
    <property type="entry name" value="GPCR_Rhodpsn_7TM"/>
</dbReference>
<protein>
    <recommendedName>
        <fullName evidence="14">Olfactory receptor</fullName>
    </recommendedName>
</protein>
<feature type="transmembrane region" description="Helical" evidence="14">
    <location>
        <begin position="21"/>
        <end position="50"/>
    </location>
</feature>
<evidence type="ECO:0000256" key="3">
    <source>
        <dbReference type="ARBA" id="ARBA00022606"/>
    </source>
</evidence>
<keyword evidence="4 13" id="KW-0812">Transmembrane</keyword>
<name>A0ABN9G2Z5_9NEOB</name>
<dbReference type="InterPro" id="IPR000725">
    <property type="entry name" value="Olfact_rcpt"/>
</dbReference>
<dbReference type="PRINTS" id="PR00245">
    <property type="entry name" value="OLFACTORYR"/>
</dbReference>
<keyword evidence="3 14" id="KW-0716">Sensory transduction</keyword>
<evidence type="ECO:0000256" key="8">
    <source>
        <dbReference type="ARBA" id="ARBA00023136"/>
    </source>
</evidence>
<accession>A0ABN9G2Z5</accession>
<proteinExistence type="inferred from homology"/>
<feature type="transmembrane region" description="Helical" evidence="14">
    <location>
        <begin position="138"/>
        <end position="162"/>
    </location>
</feature>
<gene>
    <name evidence="16" type="ORF">SPARVUS_LOCUS13366283</name>
</gene>
<sequence>MKYNQTVITDVTLLGFQTSKVVSIFLFTLILVIYISTLCGNVLIITLVSYSNVLHTPMYFFLTQLSLSDIILTTDICPNLHIVVQEDGTMSFRGCVLQHYIFAMTECSECLLLTVMAYDRYLAICKPLHYTSIMDKLFCIKLASVSWLLGIIIMMISTVTIACLDFCGPNIIDHFFCDALPLLNLSCSDTSEVENTRVFLGIPVLFLPFIFIMCSYMYVIITIMKIPSTDGKKKAFSTCSSHLTIVCIFYTSLISMYGLPTSGSSSDISKVISILYTVGTPLINPIIYSLRNKDIKVASDKIISHFVKFYYL</sequence>
<evidence type="ECO:0000313" key="16">
    <source>
        <dbReference type="EMBL" id="CAI9603748.1"/>
    </source>
</evidence>
<evidence type="ECO:0000256" key="12">
    <source>
        <dbReference type="ARBA" id="ARBA00023224"/>
    </source>
</evidence>
<evidence type="ECO:0000256" key="11">
    <source>
        <dbReference type="ARBA" id="ARBA00023180"/>
    </source>
</evidence>
<dbReference type="Pfam" id="PF13853">
    <property type="entry name" value="7tm_4"/>
    <property type="match status" value="1"/>
</dbReference>
<dbReference type="InterPro" id="IPR000276">
    <property type="entry name" value="GPCR_Rhodpsn"/>
</dbReference>
<evidence type="ECO:0000256" key="7">
    <source>
        <dbReference type="ARBA" id="ARBA00023040"/>
    </source>
</evidence>
<feature type="domain" description="G-protein coupled receptors family 1 profile" evidence="15">
    <location>
        <begin position="40"/>
        <end position="288"/>
    </location>
</feature>
<dbReference type="SUPFAM" id="SSF81321">
    <property type="entry name" value="Family A G protein-coupled receptor-like"/>
    <property type="match status" value="1"/>
</dbReference>
<evidence type="ECO:0000256" key="10">
    <source>
        <dbReference type="ARBA" id="ARBA00023170"/>
    </source>
</evidence>
<reference evidence="16" key="1">
    <citation type="submission" date="2023-05" db="EMBL/GenBank/DDBJ databases">
        <authorList>
            <person name="Stuckert A."/>
        </authorList>
    </citation>
    <scope>NUCLEOTIDE SEQUENCE</scope>
</reference>
<keyword evidence="6 14" id="KW-1133">Transmembrane helix</keyword>
<evidence type="ECO:0000259" key="15">
    <source>
        <dbReference type="PROSITE" id="PS50262"/>
    </source>
</evidence>
<dbReference type="PROSITE" id="PS50262">
    <property type="entry name" value="G_PROTEIN_RECEP_F1_2"/>
    <property type="match status" value="1"/>
</dbReference>
<organism evidence="16 17">
    <name type="scientific">Staurois parvus</name>
    <dbReference type="NCBI Taxonomy" id="386267"/>
    <lineage>
        <taxon>Eukaryota</taxon>
        <taxon>Metazoa</taxon>
        <taxon>Chordata</taxon>
        <taxon>Craniata</taxon>
        <taxon>Vertebrata</taxon>
        <taxon>Euteleostomi</taxon>
        <taxon>Amphibia</taxon>
        <taxon>Batrachia</taxon>
        <taxon>Anura</taxon>
        <taxon>Neobatrachia</taxon>
        <taxon>Ranoidea</taxon>
        <taxon>Ranidae</taxon>
        <taxon>Staurois</taxon>
    </lineage>
</organism>
<keyword evidence="5 14" id="KW-0552">Olfaction</keyword>
<keyword evidence="2 14" id="KW-1003">Cell membrane</keyword>
<feature type="transmembrane region" description="Helical" evidence="14">
    <location>
        <begin position="100"/>
        <end position="118"/>
    </location>
</feature>
<evidence type="ECO:0000256" key="2">
    <source>
        <dbReference type="ARBA" id="ARBA00022475"/>
    </source>
</evidence>
<feature type="transmembrane region" description="Helical" evidence="14">
    <location>
        <begin position="198"/>
        <end position="223"/>
    </location>
</feature>
<dbReference type="InterPro" id="IPR050939">
    <property type="entry name" value="Olfactory_GPCR1"/>
</dbReference>
<evidence type="ECO:0000256" key="6">
    <source>
        <dbReference type="ARBA" id="ARBA00022989"/>
    </source>
</evidence>
<evidence type="ECO:0000256" key="4">
    <source>
        <dbReference type="ARBA" id="ARBA00022692"/>
    </source>
</evidence>
<evidence type="ECO:0000256" key="1">
    <source>
        <dbReference type="ARBA" id="ARBA00004651"/>
    </source>
</evidence>
<feature type="transmembrane region" description="Helical" evidence="14">
    <location>
        <begin position="271"/>
        <end position="290"/>
    </location>
</feature>
<dbReference type="EMBL" id="CATNWA010017878">
    <property type="protein sequence ID" value="CAI9603748.1"/>
    <property type="molecule type" value="Genomic_DNA"/>
</dbReference>